<keyword evidence="4" id="KW-0539">Nucleus</keyword>
<dbReference type="Gene3D" id="3.30.900.10">
    <property type="entry name" value="HORMA domain"/>
    <property type="match status" value="1"/>
</dbReference>
<dbReference type="GeneID" id="17350138"/>
<reference evidence="8 9" key="1">
    <citation type="journal article" date="2010" name="Plant Cell">
        <title>The Chlorella variabilis NC64A genome reveals adaptation to photosymbiosis, coevolution with viruses, and cryptic sex.</title>
        <authorList>
            <person name="Blanc G."/>
            <person name="Duncan G."/>
            <person name="Agarkova I."/>
            <person name="Borodovsky M."/>
            <person name="Gurnon J."/>
            <person name="Kuo A."/>
            <person name="Lindquist E."/>
            <person name="Lucas S."/>
            <person name="Pangilinan J."/>
            <person name="Polle J."/>
            <person name="Salamov A."/>
            <person name="Terry A."/>
            <person name="Yamada T."/>
            <person name="Dunigan D.D."/>
            <person name="Grigoriev I.V."/>
            <person name="Claverie J.M."/>
            <person name="Van Etten J.L."/>
        </authorList>
    </citation>
    <scope>NUCLEOTIDE SEQUENCE [LARGE SCALE GENOMIC DNA]</scope>
    <source>
        <strain evidence="8 9">NC64A</strain>
    </source>
</reference>
<gene>
    <name evidence="8" type="ORF">CHLNCDRAFT_142584</name>
</gene>
<dbReference type="OMA" id="RNSCHEE"/>
<dbReference type="GO" id="GO:0005634">
    <property type="term" value="C:nucleus"/>
    <property type="evidence" value="ECO:0007669"/>
    <property type="project" value="UniProtKB-SubCell"/>
</dbReference>
<accession>E1ZTY3</accession>
<keyword evidence="3" id="KW-0158">Chromosome</keyword>
<feature type="domain" description="HORMA" evidence="7">
    <location>
        <begin position="22"/>
        <end position="235"/>
    </location>
</feature>
<evidence type="ECO:0000256" key="4">
    <source>
        <dbReference type="ARBA" id="ARBA00023242"/>
    </source>
</evidence>
<dbReference type="InParanoid" id="E1ZTY3"/>
<dbReference type="InterPro" id="IPR051294">
    <property type="entry name" value="HORMA_MeioticProgression"/>
</dbReference>
<evidence type="ECO:0000313" key="8">
    <source>
        <dbReference type="EMBL" id="EFN50707.1"/>
    </source>
</evidence>
<protein>
    <recommendedName>
        <fullName evidence="7">HORMA domain-containing protein</fullName>
    </recommendedName>
</protein>
<dbReference type="PANTHER" id="PTHR48225">
    <property type="entry name" value="HORMA DOMAIN-CONTAINING PROTEIN 1"/>
    <property type="match status" value="1"/>
</dbReference>
<proteinExistence type="predicted"/>
<name>E1ZTY3_CHLVA</name>
<keyword evidence="5" id="KW-0469">Meiosis</keyword>
<dbReference type="PROSITE" id="PS50815">
    <property type="entry name" value="HORMA"/>
    <property type="match status" value="1"/>
</dbReference>
<dbReference type="AlphaFoldDB" id="E1ZTY3"/>
<dbReference type="OrthoDB" id="1928087at2759"/>
<dbReference type="KEGG" id="cvr:CHLNCDRAFT_142584"/>
<feature type="region of interest" description="Disordered" evidence="6">
    <location>
        <begin position="437"/>
        <end position="533"/>
    </location>
</feature>
<dbReference type="GO" id="GO:0051321">
    <property type="term" value="P:meiotic cell cycle"/>
    <property type="evidence" value="ECO:0007669"/>
    <property type="project" value="UniProtKB-KW"/>
</dbReference>
<dbReference type="PANTHER" id="PTHR48225:SF7">
    <property type="entry name" value="MEIOSIS-SPECIFIC PROTEIN HOP1"/>
    <property type="match status" value="1"/>
</dbReference>
<evidence type="ECO:0000256" key="1">
    <source>
        <dbReference type="ARBA" id="ARBA00004123"/>
    </source>
</evidence>
<evidence type="ECO:0000256" key="6">
    <source>
        <dbReference type="SAM" id="MobiDB-lite"/>
    </source>
</evidence>
<evidence type="ECO:0000256" key="5">
    <source>
        <dbReference type="ARBA" id="ARBA00023254"/>
    </source>
</evidence>
<evidence type="ECO:0000256" key="3">
    <source>
        <dbReference type="ARBA" id="ARBA00022454"/>
    </source>
</evidence>
<dbReference type="eggNOG" id="KOG4652">
    <property type="taxonomic scope" value="Eukaryota"/>
</dbReference>
<organism evidence="9">
    <name type="scientific">Chlorella variabilis</name>
    <name type="common">Green alga</name>
    <dbReference type="NCBI Taxonomy" id="554065"/>
    <lineage>
        <taxon>Eukaryota</taxon>
        <taxon>Viridiplantae</taxon>
        <taxon>Chlorophyta</taxon>
        <taxon>core chlorophytes</taxon>
        <taxon>Trebouxiophyceae</taxon>
        <taxon>Chlorellales</taxon>
        <taxon>Chlorellaceae</taxon>
        <taxon>Chlorella clade</taxon>
        <taxon>Chlorella</taxon>
    </lineage>
</organism>
<dbReference type="Proteomes" id="UP000008141">
    <property type="component" value="Unassembled WGS sequence"/>
</dbReference>
<dbReference type="STRING" id="554065.E1ZTY3"/>
<feature type="region of interest" description="Disordered" evidence="6">
    <location>
        <begin position="260"/>
        <end position="309"/>
    </location>
</feature>
<dbReference type="InterPro" id="IPR036570">
    <property type="entry name" value="HORMA_dom_sf"/>
</dbReference>
<keyword evidence="9" id="KW-1185">Reference proteome</keyword>
<feature type="compositionally biased region" description="Basic residues" evidence="6">
    <location>
        <begin position="524"/>
        <end position="533"/>
    </location>
</feature>
<evidence type="ECO:0000256" key="2">
    <source>
        <dbReference type="ARBA" id="ARBA00004286"/>
    </source>
</evidence>
<dbReference type="RefSeq" id="XP_005842819.1">
    <property type="nucleotide sequence ID" value="XM_005842757.1"/>
</dbReference>
<dbReference type="Pfam" id="PF02301">
    <property type="entry name" value="HORMA"/>
    <property type="match status" value="1"/>
</dbReference>
<evidence type="ECO:0000259" key="7">
    <source>
        <dbReference type="PROSITE" id="PS50815"/>
    </source>
</evidence>
<dbReference type="GO" id="GO:0005694">
    <property type="term" value="C:chromosome"/>
    <property type="evidence" value="ECO:0007669"/>
    <property type="project" value="UniProtKB-SubCell"/>
</dbReference>
<dbReference type="EMBL" id="GL433876">
    <property type="protein sequence ID" value="EFN50707.1"/>
    <property type="molecule type" value="Genomic_DNA"/>
</dbReference>
<evidence type="ECO:0000313" key="9">
    <source>
        <dbReference type="Proteomes" id="UP000008141"/>
    </source>
</evidence>
<comment type="subcellular location">
    <subcellularLocation>
        <location evidence="2">Chromosome</location>
    </subcellularLocation>
    <subcellularLocation>
        <location evidence="1">Nucleus</location>
    </subcellularLocation>
</comment>
<sequence>MQRAGKKAAQAQALKQQEITALESVELVRMLLKTSVYHVSFLRGIFPEDHYRPIDMKNLDNIEVRMLTGKTEEAARLVQWVEGGVADALARRYLRKVFFGFSRDKEGKDLLEEYVFSFSYGKDGEVSMATNGGTRSKHKFSTKDSKLQGPTLMQIKYQVVRLMRMLVEVTNTLEQVPAERYLFMKLTYTDDTPDEYEPPMFGPAPDGGVGCFSRMPFVMEIGAVDTKHIKASTDHTTMSVKSLLDTVDVSWERDDIPVADDNSSLFQQHTTAAPSNTTRGGDGAAQEGSMGGGFSCAGAPAKHETPMKDVQEVTKALTPASGPMPASAAAAGEHMSEQVDEIRAWVLARPLPECHILDALARFSHRPSFDIDAIFATLQRQGVLVPTGEPDNYKIVKAPPEAAAAAEAAPTEPISAAAVELLEAAEAMGRLTVGMHSQQGGLHEAPGSQRTVSVADKRKAGPEESEGGVRPTQLVFPDTQQASQAGGPKRRKASVVDEPISQHGRQRRGAGAGAAVAAEASAGARRRSARHMH</sequence>
<dbReference type="SUPFAM" id="SSF56019">
    <property type="entry name" value="The spindle assembly checkpoint protein mad2"/>
    <property type="match status" value="1"/>
</dbReference>
<feature type="compositionally biased region" description="Polar residues" evidence="6">
    <location>
        <begin position="261"/>
        <end position="279"/>
    </location>
</feature>
<feature type="compositionally biased region" description="Low complexity" evidence="6">
    <location>
        <begin position="513"/>
        <end position="523"/>
    </location>
</feature>
<dbReference type="InterPro" id="IPR003511">
    <property type="entry name" value="HORMA_dom"/>
</dbReference>